<feature type="chain" id="PRO_5006866171" evidence="1">
    <location>
        <begin position="20"/>
        <end position="102"/>
    </location>
</feature>
<evidence type="ECO:0000256" key="1">
    <source>
        <dbReference type="SAM" id="SignalP"/>
    </source>
</evidence>
<name>A0A0V0HZS7_SOLCH</name>
<accession>A0A0V0HZS7</accession>
<dbReference type="Gene3D" id="1.10.510.10">
    <property type="entry name" value="Transferase(Phosphotransferase) domain 1"/>
    <property type="match status" value="1"/>
</dbReference>
<proteinExistence type="predicted"/>
<dbReference type="EMBL" id="GEDG01013096">
    <property type="protein sequence ID" value="JAP25623.1"/>
    <property type="molecule type" value="Transcribed_RNA"/>
</dbReference>
<sequence>MTYIALGIVLLQVITQSDSVTNTNGSNLNIRPWLSKNKKTVRAVDKRQTERLTSGDYCKKEDNLAITKLAMRCVHDEIDKRPDINEVVRELQKLNMDTGSTS</sequence>
<dbReference type="AlphaFoldDB" id="A0A0V0HZS7"/>
<reference evidence="2" key="1">
    <citation type="submission" date="2015-12" db="EMBL/GenBank/DDBJ databases">
        <title>Gene expression during late stages of embryo sac development: a critical building block for successful pollen-pistil interactions.</title>
        <authorList>
            <person name="Liu Y."/>
            <person name="Joly V."/>
            <person name="Sabar M."/>
            <person name="Matton D.P."/>
        </authorList>
    </citation>
    <scope>NUCLEOTIDE SEQUENCE</scope>
</reference>
<keyword evidence="1" id="KW-0732">Signal</keyword>
<feature type="signal peptide" evidence="1">
    <location>
        <begin position="1"/>
        <end position="19"/>
    </location>
</feature>
<evidence type="ECO:0000313" key="2">
    <source>
        <dbReference type="EMBL" id="JAP25623.1"/>
    </source>
</evidence>
<protein>
    <submittedName>
        <fullName evidence="2">Putative ovule protein</fullName>
    </submittedName>
</protein>
<organism evidence="2">
    <name type="scientific">Solanum chacoense</name>
    <name type="common">Chaco potato</name>
    <dbReference type="NCBI Taxonomy" id="4108"/>
    <lineage>
        <taxon>Eukaryota</taxon>
        <taxon>Viridiplantae</taxon>
        <taxon>Streptophyta</taxon>
        <taxon>Embryophyta</taxon>
        <taxon>Tracheophyta</taxon>
        <taxon>Spermatophyta</taxon>
        <taxon>Magnoliopsida</taxon>
        <taxon>eudicotyledons</taxon>
        <taxon>Gunneridae</taxon>
        <taxon>Pentapetalae</taxon>
        <taxon>asterids</taxon>
        <taxon>lamiids</taxon>
        <taxon>Solanales</taxon>
        <taxon>Solanaceae</taxon>
        <taxon>Solanoideae</taxon>
        <taxon>Solaneae</taxon>
        <taxon>Solanum</taxon>
    </lineage>
</organism>